<evidence type="ECO:0000313" key="2">
    <source>
        <dbReference type="EMBL" id="KXG74177.1"/>
    </source>
</evidence>
<dbReference type="InterPro" id="IPR047629">
    <property type="entry name" value="IS1182_transpos"/>
</dbReference>
<gene>
    <name evidence="2" type="ORF">AN619_24950</name>
</gene>
<organism evidence="2 3">
    <name type="scientific">Thermotalea metallivorans</name>
    <dbReference type="NCBI Taxonomy" id="520762"/>
    <lineage>
        <taxon>Bacteria</taxon>
        <taxon>Bacillati</taxon>
        <taxon>Bacillota</taxon>
        <taxon>Clostridia</taxon>
        <taxon>Peptostreptococcales</taxon>
        <taxon>Thermotaleaceae</taxon>
        <taxon>Thermotalea</taxon>
    </lineage>
</organism>
<name>A0A140L0V2_9FIRM</name>
<accession>A0A140L0V2</accession>
<dbReference type="AlphaFoldDB" id="A0A140L0V2"/>
<dbReference type="InterPro" id="IPR025668">
    <property type="entry name" value="Tnp_DDE_dom"/>
</dbReference>
<reference evidence="2 3" key="1">
    <citation type="submission" date="2015-12" db="EMBL/GenBank/DDBJ databases">
        <title>Draft genome sequence of the thermoanaerobe Thermotalea metallivorans, an isolate from the runoff channel of the Great Artesian Basin, Australia.</title>
        <authorList>
            <person name="Patel B.K."/>
        </authorList>
    </citation>
    <scope>NUCLEOTIDE SEQUENCE [LARGE SCALE GENOMIC DNA]</scope>
    <source>
        <strain evidence="2 3">B2-1</strain>
    </source>
</reference>
<dbReference type="PATRIC" id="fig|520762.4.peg.2772"/>
<dbReference type="PANTHER" id="PTHR33408:SF2">
    <property type="entry name" value="TRANSPOSASE DDE DOMAIN-CONTAINING PROTEIN"/>
    <property type="match status" value="1"/>
</dbReference>
<sequence>MKEIKINRTDSDSGVLRKNEKEKCFAYSFHTACDRNGFILGIAATAANVHDSTMLEAVLEQVKKNVGKPEYVAVDAGYKTPYNCKILIDQEIRPVMPYTRPMTKDGFFKKYEYVYDEYYDCYICPNNQILTYRTTNREGYREYKSDPQVCMNCPYRSQCTGSKDYTKLVTRHIWADYVEEAEHLRHTDINKEIYARRKETIERVFADMKEKHGMRWTTLRGLKRVSAQAMLVAACMNLKKMANWMWRSGKTGPNPFILFQKLIDFMKKHGFYYLGKPCFSANCNPR</sequence>
<keyword evidence="3" id="KW-1185">Reference proteome</keyword>
<dbReference type="Proteomes" id="UP000070456">
    <property type="component" value="Unassembled WGS sequence"/>
</dbReference>
<dbReference type="NCBIfam" id="NF033551">
    <property type="entry name" value="transpos_IS1182"/>
    <property type="match status" value="1"/>
</dbReference>
<comment type="caution">
    <text evidence="2">The sequence shown here is derived from an EMBL/GenBank/DDBJ whole genome shotgun (WGS) entry which is preliminary data.</text>
</comment>
<dbReference type="EMBL" id="LOEE01000061">
    <property type="protein sequence ID" value="KXG74177.1"/>
    <property type="molecule type" value="Genomic_DNA"/>
</dbReference>
<dbReference type="PANTHER" id="PTHR33408">
    <property type="entry name" value="TRANSPOSASE"/>
    <property type="match status" value="1"/>
</dbReference>
<proteinExistence type="predicted"/>
<dbReference type="Pfam" id="PF13751">
    <property type="entry name" value="DDE_Tnp_1_6"/>
    <property type="match status" value="1"/>
</dbReference>
<protein>
    <recommendedName>
        <fullName evidence="1">Transposase DDE domain-containing protein</fullName>
    </recommendedName>
</protein>
<evidence type="ECO:0000313" key="3">
    <source>
        <dbReference type="Proteomes" id="UP000070456"/>
    </source>
</evidence>
<feature type="domain" description="Transposase DDE" evidence="1">
    <location>
        <begin position="123"/>
        <end position="242"/>
    </location>
</feature>
<evidence type="ECO:0000259" key="1">
    <source>
        <dbReference type="Pfam" id="PF13751"/>
    </source>
</evidence>